<keyword evidence="4" id="KW-1185">Reference proteome</keyword>
<accession>F4RW34</accession>
<feature type="chain" id="PRO_5003315549" evidence="2">
    <location>
        <begin position="27"/>
        <end position="152"/>
    </location>
</feature>
<dbReference type="KEGG" id="mlr:MELLADRAFT_124585"/>
<feature type="signal peptide" evidence="2">
    <location>
        <begin position="1"/>
        <end position="26"/>
    </location>
</feature>
<dbReference type="Proteomes" id="UP000001072">
    <property type="component" value="Unassembled WGS sequence"/>
</dbReference>
<dbReference type="GeneID" id="18926851"/>
<sequence>MIWCRSFNFCALQALLALPCFHVIMCAKQIMLFHGENLKVVDELGLSWKATNPQFKYVGSSSGRCIKIEAENWKVPHSSQDRWQTLVVASKNEHSSMLHELAIEEDHIRFDHNGLSVNLRITLTNAVDRPPSVDTSPEPYYTVTRASSSNVN</sequence>
<dbReference type="EMBL" id="GL883124">
    <property type="protein sequence ID" value="EGG03478.1"/>
    <property type="molecule type" value="Genomic_DNA"/>
</dbReference>
<dbReference type="VEuPathDB" id="FungiDB:MELLADRAFT_124585"/>
<proteinExistence type="predicted"/>
<evidence type="ECO:0000313" key="3">
    <source>
        <dbReference type="EMBL" id="EGG03478.1"/>
    </source>
</evidence>
<evidence type="ECO:0000256" key="1">
    <source>
        <dbReference type="SAM" id="MobiDB-lite"/>
    </source>
</evidence>
<evidence type="ECO:0000313" key="4">
    <source>
        <dbReference type="Proteomes" id="UP000001072"/>
    </source>
</evidence>
<name>F4RW34_MELLP</name>
<dbReference type="RefSeq" id="XP_007413272.1">
    <property type="nucleotide sequence ID" value="XM_007413210.1"/>
</dbReference>
<organism evidence="4">
    <name type="scientific">Melampsora larici-populina (strain 98AG31 / pathotype 3-4-7)</name>
    <name type="common">Poplar leaf rust fungus</name>
    <dbReference type="NCBI Taxonomy" id="747676"/>
    <lineage>
        <taxon>Eukaryota</taxon>
        <taxon>Fungi</taxon>
        <taxon>Dikarya</taxon>
        <taxon>Basidiomycota</taxon>
        <taxon>Pucciniomycotina</taxon>
        <taxon>Pucciniomycetes</taxon>
        <taxon>Pucciniales</taxon>
        <taxon>Melampsoraceae</taxon>
        <taxon>Melampsora</taxon>
    </lineage>
</organism>
<dbReference type="InParanoid" id="F4RW34"/>
<dbReference type="AlphaFoldDB" id="F4RW34"/>
<protein>
    <submittedName>
        <fullName evidence="3">Secreted protein</fullName>
    </submittedName>
</protein>
<gene>
    <name evidence="3" type="ORF">MELLADRAFT_124585</name>
</gene>
<feature type="region of interest" description="Disordered" evidence="1">
    <location>
        <begin position="129"/>
        <end position="152"/>
    </location>
</feature>
<evidence type="ECO:0000256" key="2">
    <source>
        <dbReference type="SAM" id="SignalP"/>
    </source>
</evidence>
<reference evidence="4" key="1">
    <citation type="journal article" date="2011" name="Proc. Natl. Acad. Sci. U.S.A.">
        <title>Obligate biotrophy features unraveled by the genomic analysis of rust fungi.</title>
        <authorList>
            <person name="Duplessis S."/>
            <person name="Cuomo C.A."/>
            <person name="Lin Y.-C."/>
            <person name="Aerts A."/>
            <person name="Tisserant E."/>
            <person name="Veneault-Fourrey C."/>
            <person name="Joly D.L."/>
            <person name="Hacquard S."/>
            <person name="Amselem J."/>
            <person name="Cantarel B.L."/>
            <person name="Chiu R."/>
            <person name="Coutinho P.M."/>
            <person name="Feau N."/>
            <person name="Field M."/>
            <person name="Frey P."/>
            <person name="Gelhaye E."/>
            <person name="Goldberg J."/>
            <person name="Grabherr M.G."/>
            <person name="Kodira C.D."/>
            <person name="Kohler A."/>
            <person name="Kuees U."/>
            <person name="Lindquist E.A."/>
            <person name="Lucas S.M."/>
            <person name="Mago R."/>
            <person name="Mauceli E."/>
            <person name="Morin E."/>
            <person name="Murat C."/>
            <person name="Pangilinan J.L."/>
            <person name="Park R."/>
            <person name="Pearson M."/>
            <person name="Quesneville H."/>
            <person name="Rouhier N."/>
            <person name="Sakthikumar S."/>
            <person name="Salamov A.A."/>
            <person name="Schmutz J."/>
            <person name="Selles B."/>
            <person name="Shapiro H."/>
            <person name="Tanguay P."/>
            <person name="Tuskan G.A."/>
            <person name="Henrissat B."/>
            <person name="Van de Peer Y."/>
            <person name="Rouze P."/>
            <person name="Ellis J.G."/>
            <person name="Dodds P.N."/>
            <person name="Schein J.E."/>
            <person name="Zhong S."/>
            <person name="Hamelin R.C."/>
            <person name="Grigoriev I.V."/>
            <person name="Szabo L.J."/>
            <person name="Martin F."/>
        </authorList>
    </citation>
    <scope>NUCLEOTIDE SEQUENCE [LARGE SCALE GENOMIC DNA]</scope>
    <source>
        <strain evidence="4">98AG31 / pathotype 3-4-7</strain>
    </source>
</reference>
<keyword evidence="2" id="KW-0732">Signal</keyword>
<dbReference type="HOGENOM" id="CLU_1845544_0_0_1"/>